<keyword evidence="2" id="KW-1185">Reference proteome</keyword>
<accession>A0ACB8SYG4</accession>
<name>A0ACB8SYG4_9AGAM</name>
<reference evidence="1" key="1">
    <citation type="submission" date="2021-03" db="EMBL/GenBank/DDBJ databases">
        <authorList>
            <consortium name="DOE Joint Genome Institute"/>
            <person name="Ahrendt S."/>
            <person name="Looney B.P."/>
            <person name="Miyauchi S."/>
            <person name="Morin E."/>
            <person name="Drula E."/>
            <person name="Courty P.E."/>
            <person name="Chicoki N."/>
            <person name="Fauchery L."/>
            <person name="Kohler A."/>
            <person name="Kuo A."/>
            <person name="Labutti K."/>
            <person name="Pangilinan J."/>
            <person name="Lipzen A."/>
            <person name="Riley R."/>
            <person name="Andreopoulos W."/>
            <person name="He G."/>
            <person name="Johnson J."/>
            <person name="Barry K.W."/>
            <person name="Grigoriev I.V."/>
            <person name="Nagy L."/>
            <person name="Hibbett D."/>
            <person name="Henrissat B."/>
            <person name="Matheny P.B."/>
            <person name="Labbe J."/>
            <person name="Martin F."/>
        </authorList>
    </citation>
    <scope>NUCLEOTIDE SEQUENCE</scope>
    <source>
        <strain evidence="1">HHB10654</strain>
    </source>
</reference>
<evidence type="ECO:0000313" key="1">
    <source>
        <dbReference type="EMBL" id="KAI0061543.1"/>
    </source>
</evidence>
<proteinExistence type="predicted"/>
<dbReference type="Proteomes" id="UP000814140">
    <property type="component" value="Unassembled WGS sequence"/>
</dbReference>
<evidence type="ECO:0000313" key="2">
    <source>
        <dbReference type="Proteomes" id="UP000814140"/>
    </source>
</evidence>
<comment type="caution">
    <text evidence="1">The sequence shown here is derived from an EMBL/GenBank/DDBJ whole genome shotgun (WGS) entry which is preliminary data.</text>
</comment>
<sequence length="202" mass="22125">MSTNGMYGDSEGGRCTSQGRSSGSARSAGRREPVRPRSRLPVHSQHLSVVRYLHTQSSVTLHLVFFTPTVTFPGAECSLSRCPPRSQLTQQALLVSPRIAGGGARRSSHWLRRNWRTRALPGYARLANRLVGCPALVAEERDYHATAVPDSAHEPCVNSPFSLKLRHCRSHLPVLASTVHRPSSSQWANTPCPRVACGTPTR</sequence>
<protein>
    <submittedName>
        <fullName evidence="1">Uncharacterized protein</fullName>
    </submittedName>
</protein>
<reference evidence="1" key="2">
    <citation type="journal article" date="2022" name="New Phytol.">
        <title>Evolutionary transition to the ectomycorrhizal habit in the genomes of a hyperdiverse lineage of mushroom-forming fungi.</title>
        <authorList>
            <person name="Looney B."/>
            <person name="Miyauchi S."/>
            <person name="Morin E."/>
            <person name="Drula E."/>
            <person name="Courty P.E."/>
            <person name="Kohler A."/>
            <person name="Kuo A."/>
            <person name="LaButti K."/>
            <person name="Pangilinan J."/>
            <person name="Lipzen A."/>
            <person name="Riley R."/>
            <person name="Andreopoulos W."/>
            <person name="He G."/>
            <person name="Johnson J."/>
            <person name="Nolan M."/>
            <person name="Tritt A."/>
            <person name="Barry K.W."/>
            <person name="Grigoriev I.V."/>
            <person name="Nagy L.G."/>
            <person name="Hibbett D."/>
            <person name="Henrissat B."/>
            <person name="Matheny P.B."/>
            <person name="Labbe J."/>
            <person name="Martin F.M."/>
        </authorList>
    </citation>
    <scope>NUCLEOTIDE SEQUENCE</scope>
    <source>
        <strain evidence="1">HHB10654</strain>
    </source>
</reference>
<gene>
    <name evidence="1" type="ORF">BV25DRAFT_768164</name>
</gene>
<dbReference type="EMBL" id="MU277212">
    <property type="protein sequence ID" value="KAI0061543.1"/>
    <property type="molecule type" value="Genomic_DNA"/>
</dbReference>
<organism evidence="1 2">
    <name type="scientific">Artomyces pyxidatus</name>
    <dbReference type="NCBI Taxonomy" id="48021"/>
    <lineage>
        <taxon>Eukaryota</taxon>
        <taxon>Fungi</taxon>
        <taxon>Dikarya</taxon>
        <taxon>Basidiomycota</taxon>
        <taxon>Agaricomycotina</taxon>
        <taxon>Agaricomycetes</taxon>
        <taxon>Russulales</taxon>
        <taxon>Auriscalpiaceae</taxon>
        <taxon>Artomyces</taxon>
    </lineage>
</organism>